<keyword evidence="4" id="KW-0547">Nucleotide-binding</keyword>
<dbReference type="PANTHER" id="PTHR35526">
    <property type="entry name" value="ANTI-SIGMA-F FACTOR RSBW-RELATED"/>
    <property type="match status" value="1"/>
</dbReference>
<evidence type="ECO:0000313" key="5">
    <source>
        <dbReference type="Proteomes" id="UP000248039"/>
    </source>
</evidence>
<keyword evidence="1" id="KW-0418">Kinase</keyword>
<dbReference type="InterPro" id="IPR050267">
    <property type="entry name" value="Anti-sigma-factor_SerPK"/>
</dbReference>
<name>A0A2V4NTQ8_9ACTN</name>
<dbReference type="CDD" id="cd16936">
    <property type="entry name" value="HATPase_RsbW-like"/>
    <property type="match status" value="1"/>
</dbReference>
<evidence type="ECO:0000313" key="4">
    <source>
        <dbReference type="EMBL" id="PYC79979.1"/>
    </source>
</evidence>
<organism evidence="4 5">
    <name type="scientific">Streptomyces tateyamensis</name>
    <dbReference type="NCBI Taxonomy" id="565073"/>
    <lineage>
        <taxon>Bacteria</taxon>
        <taxon>Bacillati</taxon>
        <taxon>Actinomycetota</taxon>
        <taxon>Actinomycetes</taxon>
        <taxon>Kitasatosporales</taxon>
        <taxon>Streptomycetaceae</taxon>
        <taxon>Streptomyces</taxon>
    </lineage>
</organism>
<sequence length="152" mass="16237">MGEMSMRATGWARSFPVSGGVRAGRLWTRQHLDSLGWTARAPETVDAVLLTVSELITNAHLHAGSTANLVLVWDNRCLHVSVHDSSSAMPEPRTPDATTPNGRGLGLVEALADTWQTRPQSDGKTITACFYPPDQPDPHAGEADGTPSPGSR</sequence>
<dbReference type="EMBL" id="PYBW01000041">
    <property type="protein sequence ID" value="PYC79979.1"/>
    <property type="molecule type" value="Genomic_DNA"/>
</dbReference>
<protein>
    <submittedName>
        <fullName evidence="4">ATP-binding protein</fullName>
    </submittedName>
</protein>
<dbReference type="OrthoDB" id="3853431at2"/>
<dbReference type="Pfam" id="PF13581">
    <property type="entry name" value="HATPase_c_2"/>
    <property type="match status" value="1"/>
</dbReference>
<dbReference type="GO" id="GO:0005524">
    <property type="term" value="F:ATP binding"/>
    <property type="evidence" value="ECO:0007669"/>
    <property type="project" value="UniProtKB-KW"/>
</dbReference>
<dbReference type="PANTHER" id="PTHR35526:SF3">
    <property type="entry name" value="ANTI-SIGMA-F FACTOR RSBW"/>
    <property type="match status" value="1"/>
</dbReference>
<dbReference type="SUPFAM" id="SSF55874">
    <property type="entry name" value="ATPase domain of HSP90 chaperone/DNA topoisomerase II/histidine kinase"/>
    <property type="match status" value="1"/>
</dbReference>
<dbReference type="Gene3D" id="3.30.565.10">
    <property type="entry name" value="Histidine kinase-like ATPase, C-terminal domain"/>
    <property type="match status" value="1"/>
</dbReference>
<dbReference type="InterPro" id="IPR003594">
    <property type="entry name" value="HATPase_dom"/>
</dbReference>
<evidence type="ECO:0000256" key="2">
    <source>
        <dbReference type="SAM" id="MobiDB-lite"/>
    </source>
</evidence>
<dbReference type="InterPro" id="IPR036890">
    <property type="entry name" value="HATPase_C_sf"/>
</dbReference>
<feature type="region of interest" description="Disordered" evidence="2">
    <location>
        <begin position="118"/>
        <end position="152"/>
    </location>
</feature>
<dbReference type="Proteomes" id="UP000248039">
    <property type="component" value="Unassembled WGS sequence"/>
</dbReference>
<accession>A0A2V4NTQ8</accession>
<feature type="region of interest" description="Disordered" evidence="2">
    <location>
        <begin position="84"/>
        <end position="103"/>
    </location>
</feature>
<proteinExistence type="predicted"/>
<gene>
    <name evidence="4" type="ORF">C7C46_13575</name>
</gene>
<keyword evidence="1" id="KW-0723">Serine/threonine-protein kinase</keyword>
<keyword evidence="1" id="KW-0808">Transferase</keyword>
<feature type="domain" description="Histidine kinase/HSP90-like ATPase" evidence="3">
    <location>
        <begin position="41"/>
        <end position="129"/>
    </location>
</feature>
<dbReference type="AlphaFoldDB" id="A0A2V4NTQ8"/>
<comment type="caution">
    <text evidence="4">The sequence shown here is derived from an EMBL/GenBank/DDBJ whole genome shotgun (WGS) entry which is preliminary data.</text>
</comment>
<dbReference type="GO" id="GO:0004674">
    <property type="term" value="F:protein serine/threonine kinase activity"/>
    <property type="evidence" value="ECO:0007669"/>
    <property type="project" value="UniProtKB-KW"/>
</dbReference>
<keyword evidence="4" id="KW-0067">ATP-binding</keyword>
<reference evidence="4 5" key="1">
    <citation type="submission" date="2018-03" db="EMBL/GenBank/DDBJ databases">
        <title>Bioinformatic expansion and discovery of thiopeptide antibiotics.</title>
        <authorList>
            <person name="Schwalen C.J."/>
            <person name="Hudson G.A."/>
            <person name="Mitchell D.A."/>
        </authorList>
    </citation>
    <scope>NUCLEOTIDE SEQUENCE [LARGE SCALE GENOMIC DNA]</scope>
    <source>
        <strain evidence="4 5">ATCC 21389</strain>
    </source>
</reference>
<keyword evidence="5" id="KW-1185">Reference proteome</keyword>
<evidence type="ECO:0000256" key="1">
    <source>
        <dbReference type="ARBA" id="ARBA00022527"/>
    </source>
</evidence>
<evidence type="ECO:0000259" key="3">
    <source>
        <dbReference type="Pfam" id="PF13581"/>
    </source>
</evidence>